<keyword evidence="2" id="KW-1185">Reference proteome</keyword>
<reference evidence="1 2" key="2">
    <citation type="journal article" date="2013" name="PLoS Genet.">
        <title>Comparative genome structure, secondary metabolite, and effector coding capacity across Cochliobolus pathogens.</title>
        <authorList>
            <person name="Condon B.J."/>
            <person name="Leng Y."/>
            <person name="Wu D."/>
            <person name="Bushley K.E."/>
            <person name="Ohm R.A."/>
            <person name="Otillar R."/>
            <person name="Martin J."/>
            <person name="Schackwitz W."/>
            <person name="Grimwood J."/>
            <person name="MohdZainudin N."/>
            <person name="Xue C."/>
            <person name="Wang R."/>
            <person name="Manning V.A."/>
            <person name="Dhillon B."/>
            <person name="Tu Z.J."/>
            <person name="Steffenson B.J."/>
            <person name="Salamov A."/>
            <person name="Sun H."/>
            <person name="Lowry S."/>
            <person name="LaButti K."/>
            <person name="Han J."/>
            <person name="Copeland A."/>
            <person name="Lindquist E."/>
            <person name="Barry K."/>
            <person name="Schmutz J."/>
            <person name="Baker S.E."/>
            <person name="Ciuffetti L.M."/>
            <person name="Grigoriev I.V."/>
            <person name="Zhong S."/>
            <person name="Turgeon B.G."/>
        </authorList>
    </citation>
    <scope>NUCLEOTIDE SEQUENCE [LARGE SCALE GENOMIC DNA]</scope>
    <source>
        <strain evidence="2">28A</strain>
    </source>
</reference>
<sequence length="203" mass="22912">MRGRNIKLPKKFEWSCYRFWAASAPLHFVYRGFHSKYLLATTKQVRDPFFTASTPTSVVEALERLLSPYESMCWPMQALLPIVTGPDVIQSIIGWKLRQSTQGATPKPSIAPRLLVVAAELDVLCTQPVLRNAAKRYRAAFLASLRLNKLDGVSEHAVHLGHDDSEEANGVRFEIVKGVAHHVQNHVEWEKGAKVVLDWVQEL</sequence>
<organism evidence="1 2">
    <name type="scientific">Exserohilum turcicum (strain 28A)</name>
    <name type="common">Northern leaf blight fungus</name>
    <name type="synonym">Setosphaeria turcica</name>
    <dbReference type="NCBI Taxonomy" id="671987"/>
    <lineage>
        <taxon>Eukaryota</taxon>
        <taxon>Fungi</taxon>
        <taxon>Dikarya</taxon>
        <taxon>Ascomycota</taxon>
        <taxon>Pezizomycotina</taxon>
        <taxon>Dothideomycetes</taxon>
        <taxon>Pleosporomycetidae</taxon>
        <taxon>Pleosporales</taxon>
        <taxon>Pleosporineae</taxon>
        <taxon>Pleosporaceae</taxon>
        <taxon>Exserohilum</taxon>
    </lineage>
</organism>
<dbReference type="EMBL" id="KB908592">
    <property type="protein sequence ID" value="EOA87143.1"/>
    <property type="molecule type" value="Genomic_DNA"/>
</dbReference>
<accession>R0K1Y9</accession>
<gene>
    <name evidence="1" type="ORF">SETTUDRAFT_41567</name>
</gene>
<dbReference type="OrthoDB" id="8119704at2759"/>
<evidence type="ECO:0000313" key="2">
    <source>
        <dbReference type="Proteomes" id="UP000016935"/>
    </source>
</evidence>
<dbReference type="GeneID" id="19404713"/>
<name>R0K1Y9_EXST2</name>
<dbReference type="eggNOG" id="ENOG502QTPE">
    <property type="taxonomic scope" value="Eukaryota"/>
</dbReference>
<dbReference type="AlphaFoldDB" id="R0K1Y9"/>
<dbReference type="HOGENOM" id="CLU_051715_1_0_1"/>
<reference evidence="1 2" key="1">
    <citation type="journal article" date="2012" name="PLoS Pathog.">
        <title>Diverse lifestyles and strategies of plant pathogenesis encoded in the genomes of eighteen Dothideomycetes fungi.</title>
        <authorList>
            <person name="Ohm R.A."/>
            <person name="Feau N."/>
            <person name="Henrissat B."/>
            <person name="Schoch C.L."/>
            <person name="Horwitz B.A."/>
            <person name="Barry K.W."/>
            <person name="Condon B.J."/>
            <person name="Copeland A.C."/>
            <person name="Dhillon B."/>
            <person name="Glaser F."/>
            <person name="Hesse C.N."/>
            <person name="Kosti I."/>
            <person name="LaButti K."/>
            <person name="Lindquist E.A."/>
            <person name="Lucas S."/>
            <person name="Salamov A.A."/>
            <person name="Bradshaw R.E."/>
            <person name="Ciuffetti L."/>
            <person name="Hamelin R.C."/>
            <person name="Kema G.H.J."/>
            <person name="Lawrence C."/>
            <person name="Scott J.A."/>
            <person name="Spatafora J.W."/>
            <person name="Turgeon B.G."/>
            <person name="de Wit P.J.G.M."/>
            <person name="Zhong S."/>
            <person name="Goodwin S.B."/>
            <person name="Grigoriev I.V."/>
        </authorList>
    </citation>
    <scope>NUCLEOTIDE SEQUENCE [LARGE SCALE GENOMIC DNA]</scope>
    <source>
        <strain evidence="2">28A</strain>
    </source>
</reference>
<dbReference type="STRING" id="671987.R0K1Y9"/>
<dbReference type="Proteomes" id="UP000016935">
    <property type="component" value="Unassembled WGS sequence"/>
</dbReference>
<evidence type="ECO:0000313" key="1">
    <source>
        <dbReference type="EMBL" id="EOA87143.1"/>
    </source>
</evidence>
<protein>
    <submittedName>
        <fullName evidence="1">Uncharacterized protein</fullName>
    </submittedName>
</protein>
<dbReference type="RefSeq" id="XP_008025136.1">
    <property type="nucleotide sequence ID" value="XM_008026945.1"/>
</dbReference>
<proteinExistence type="predicted"/>